<evidence type="ECO:0000313" key="5">
    <source>
        <dbReference type="EMBL" id="KAK6482713.1"/>
    </source>
</evidence>
<feature type="domain" description="U3 small nucleolar RNA-associated protein 20" evidence="3">
    <location>
        <begin position="1816"/>
        <end position="2034"/>
    </location>
</feature>
<dbReference type="Pfam" id="PF20416">
    <property type="entry name" value="UTP20"/>
    <property type="match status" value="1"/>
</dbReference>
<dbReference type="Proteomes" id="UP001369086">
    <property type="component" value="Unassembled WGS sequence"/>
</dbReference>
<dbReference type="InterPro" id="IPR046523">
    <property type="entry name" value="UTP20_dom"/>
</dbReference>
<proteinExistence type="predicted"/>
<evidence type="ECO:0000259" key="4">
    <source>
        <dbReference type="Pfam" id="PF23099"/>
    </source>
</evidence>
<feature type="compositionally biased region" description="Acidic residues" evidence="1">
    <location>
        <begin position="1706"/>
        <end position="1735"/>
    </location>
</feature>
<dbReference type="EMBL" id="JAHFZB010000013">
    <property type="protein sequence ID" value="KAK6482713.1"/>
    <property type="molecule type" value="Genomic_DNA"/>
</dbReference>
<dbReference type="PANTHER" id="PTHR17695">
    <property type="entry name" value="SMALL SUBUNIT PROCESSOME COMPONENT 20 HOMOLOG"/>
    <property type="match status" value="1"/>
</dbReference>
<feature type="compositionally biased region" description="Acidic residues" evidence="1">
    <location>
        <begin position="2609"/>
        <end position="2619"/>
    </location>
</feature>
<feature type="domain" description="U3 small nucleolar RNA-associated protein 20 N-terminal" evidence="2">
    <location>
        <begin position="907"/>
        <end position="1534"/>
    </location>
</feature>
<dbReference type="InterPro" id="IPR052575">
    <property type="entry name" value="SSU_processome_comp_20"/>
</dbReference>
<organism evidence="5 6">
    <name type="scientific">Huso huso</name>
    <name type="common">Beluga</name>
    <name type="synonym">Acipenser huso</name>
    <dbReference type="NCBI Taxonomy" id="61971"/>
    <lineage>
        <taxon>Eukaryota</taxon>
        <taxon>Metazoa</taxon>
        <taxon>Chordata</taxon>
        <taxon>Craniata</taxon>
        <taxon>Vertebrata</taxon>
        <taxon>Euteleostomi</taxon>
        <taxon>Actinopterygii</taxon>
        <taxon>Chondrostei</taxon>
        <taxon>Acipenseriformes</taxon>
        <taxon>Acipenseridae</taxon>
        <taxon>Huso</taxon>
    </lineage>
</organism>
<dbReference type="InterPro" id="IPR011989">
    <property type="entry name" value="ARM-like"/>
</dbReference>
<feature type="region of interest" description="Disordered" evidence="1">
    <location>
        <begin position="2580"/>
        <end position="2623"/>
    </location>
</feature>
<evidence type="ECO:0000256" key="1">
    <source>
        <dbReference type="SAM" id="MobiDB-lite"/>
    </source>
</evidence>
<dbReference type="PANTHER" id="PTHR17695:SF11">
    <property type="entry name" value="SMALL SUBUNIT PROCESSOME COMPONENT 20 HOMOLOG"/>
    <property type="match status" value="1"/>
</dbReference>
<gene>
    <name evidence="5" type="ORF">HHUSO_G15788</name>
</gene>
<feature type="domain" description="U3 small nucleolar RNA-associated protein 20 C-terminal" evidence="4">
    <location>
        <begin position="2387"/>
        <end position="2770"/>
    </location>
</feature>
<dbReference type="Pfam" id="PF23099">
    <property type="entry name" value="UTP20_C"/>
    <property type="match status" value="1"/>
</dbReference>
<evidence type="ECO:0000313" key="6">
    <source>
        <dbReference type="Proteomes" id="UP001369086"/>
    </source>
</evidence>
<dbReference type="InterPro" id="IPR057525">
    <property type="entry name" value="UTP20_C"/>
</dbReference>
<protein>
    <submittedName>
        <fullName evidence="5">Small subunit processome component 20-like protein</fullName>
    </submittedName>
</protein>
<accession>A0ABR0ZD87</accession>
<keyword evidence="6" id="KW-1185">Reference proteome</keyword>
<dbReference type="SUPFAM" id="SSF48371">
    <property type="entry name" value="ARM repeat"/>
    <property type="match status" value="2"/>
</dbReference>
<comment type="caution">
    <text evidence="5">The sequence shown here is derived from an EMBL/GenBank/DDBJ whole genome shotgun (WGS) entry which is preliminary data.</text>
</comment>
<evidence type="ECO:0000259" key="3">
    <source>
        <dbReference type="Pfam" id="PF20416"/>
    </source>
</evidence>
<name>A0ABR0ZD87_HUSHU</name>
<dbReference type="Gene3D" id="1.25.10.10">
    <property type="entry name" value="Leucine-rich Repeat Variant"/>
    <property type="match status" value="1"/>
</dbReference>
<dbReference type="Pfam" id="PF07539">
    <property type="entry name" value="UTP20_N"/>
    <property type="match status" value="1"/>
</dbReference>
<dbReference type="InterPro" id="IPR011430">
    <property type="entry name" value="UTP20_N"/>
</dbReference>
<feature type="region of interest" description="Disordered" evidence="1">
    <location>
        <begin position="1705"/>
        <end position="1762"/>
    </location>
</feature>
<sequence length="2793" mass="318155">MKTKSSYHKSENTFRFLTFSERLANVNIDVIHRIDRTGSYSEEVETYVFEGLTKWRDLNLTEHFVTFFKEVFNKCQSFNQLVFHQSTIVESLKTHLQVKGSLAYQPLLDLVVLLARDLQTDFYPHFREFFVIITSLLETQDTEQLEWVFTCLSYLYKYLWRLMVKDISEIYSLYSTLLAHTREHIRNFAAESFAFLMRKVPDLHSLFNCMFLDLEEHPEKAEGVGQLLFEMCKGVRNMFHSCASKAFSVALKKLGPVTEREVELPWSTVGEVLCHMAESSASYVYEEHFVVLWDCLQASVLEVFQELNNKSECSEQMKRLLHIYVLLIEHGKGSMVTKPETVCETLIKLFQVPQLSVPCKEKLLQVTSSLFLANNVSLPGTLIEETIKKIFRSGMDHDLILPFAEDLFNMNRFEQLFLPSLLQYLEQILGMDDPIAQQLALEILTKLILDKAEPPTDGSMAFEKYPLIFTGQSFSLAVKKQRSQKCVNKEAQMSVLEHFLSLIQVPSGETFTDLSHPWAALVVLPHIRPMDMEKVMPHLTSLIDQLLNAIDNRTLGKGGLFVARQALSTLLSFSESAEILTLFSVERVRNIVKNFPSDPSSLLLADLYYTRLALNGCTEHLSQEAMLELYDKLHPNLSSNISKIRLLTLRILSHFEVELPKKPEDDESTEMQSVFTISLQAELVPATVHDYREKLLHLRKLRHDLVQAALPKGSFQEVPLSYLIGMLYINFSPLWDPVIELLVSHAKEMDNKDFWKVFYEHLDKVAISTEKELLDELEDVQTSVLDQDHDKVQSGDVGVLYLEQLQSATEINERTDFTNFRFLLWKAMALFPDRVEPRSRELSPLLLRFINNEYYPADLLVAPTQDLRKRDKTPEDLPEDVTMMEEEEDAALAEDAKQAVKKRPRRAAAKQLIAHLKVFSKFSNPRSLYLEPKLKELYTQLLCHQDQEVQKIALECLMTYKDPHLMPYKENLQRLLDDKHFKEEIVNFNISEENTIVKAPHRPSLIPVLMRILYGRMRSKTGSKTQGKSGAGTRMSIVLRFLAGSLPEEIGMFIDLLLEPVKHYSHGLCLAAVQQAMEQTDLSRVLPLGRQHSLLNSTEVVIKKLGHLMSQYLPEVLQILLCVTASVTVVLAQRDKIQTGCISPLKNLRRLGILRIQEFFGGFESYNFTAEEIDAVFQAVIWPQVSRLPTESPYAPTPVLKLIHVWSKNARFFPLLAKQKPAEPACDILFNVFALLSAKNVSPSTVTVVMDIAENLLTIPDFKATETLTALTVNGCVIPESAEGTDISEESLSMGSRLLLPHVPAVLLYLSGMVGNAERMKKKKYRAQVSKELNILSKISKFVHDKDQSSMLIGLLLPYLHKPNIAQDAEIDILETAQNLLKHCTNPTSFLKPVARLFSVIQNKVSRQTLCTVFKTFSDLDSGFKYITDVVTKLNAYDQRHLDEVHFDVRLTAFQSVTSYIKEMKILDMNYLITIMQNCFHSIELGDMSLSDNATLCLMAIVNQLAVVDHTEEEYREIIHKTLLESLRNGLRSKTESVQQEYTTILSCLVRTFPSNPEFKDLVQLTDYNDLESDFFEHMKHIQIHRRARALRKFAKQLTEGTVLLSSKSLQNYIMPYAMTALFDEKMFKYENMTSASVEVVGAVCKQLSWSKYMYYLKHFVHVLQTGQIDQKLAVSLLVTVLDAFHFDNETLGKELAAAKIKESESAMDVDREDENEAMESGDSDVEEVMEIVTEDAEKPDEGTASQGAKETNEEAVSAEKVKKPFSARPKTKDELEALIHQIHKTLTGSVLPKLQKCLTAKIKRDEEHKLAKSKEVNEEEVVRVPIAFAMVKLMQSLPQEVMEANLPSIFLKMCVLLKNRFQEIRDVARDTLIKIIETLGSRYLQYLLKEMQTVLVKGYQVHVLNFTVYLLLKTVTATMKSGDLDPCMDILVSIFNSELFGDIAEEKEVKGIVSKVMEARHSKSYDSYEILAQFVGKDRVTQLILPLKEILENTNSLKISRKVHETLRRVVSGLLLNEGMTAQSVLLLSHGLISESLPLLTEKNKEKLAAKPAPDPRLQPQSCLLLPVTPVRGGQKAPVSSRTNMHILVDTGLRLLHMSLKRSKINSSESSVLEMLDPFVKLLIDCLNSMHVKVITEALQSFTWILKFPLPAVDENAEKLTKQLFVLLKDYAKAGAATGENFHLVVNCFRSITMLVLCTKNYKITDKQLQVLLGYAEEDIYDQSRQATAFGLLKAILSRKLVVPEMEDVMKKVATFSITGQNYQVRVQCQQIYLKYILDYPLGNKLKPHLEFIVSQLSYEYETGRESALEVMAHIFQTFPQVLLHQNYGLFFVPLMLMMTNDDSPKCKKMAALAAKTLLCKVNKEHQDAMFALVNTWLNGKKVSHRRLGAQACGLFVEAEGIEFDRRLEALLPLIESEINPAKFEDIEEETDEKAADRLLFSLLTLIIKLIKECNLLELFKHSETLSKIWSHIYSHLWYPHTWVWLTSSQIFGLLFAAHKPEELVSKWNTMQASGNKKTSSEPTALQFLLSGLDKKMRELVLAFCHQLQSKFLDQSVGEQVIKNLLFVAKVIYLLAPDSESTEGGGQESDEEAESEQAVSERPTRPQEEEEEEEEKEEEKDRPASLLWVMKKLSVLAKREAAYSPKIPLKRTCVLKFLGAIAVDLGKERVGPYLPIIITPLYRELNSTYAEQDPTLKTLSQEIIELLKKLVGLESFSLAFAAVQKQATQKRAIRKRQKAMQAVANPAVAAKKKLKKHKNKIEAKKRKIEFLRPGYKAKKHKSHGLKDLAMVE</sequence>
<evidence type="ECO:0000259" key="2">
    <source>
        <dbReference type="Pfam" id="PF07539"/>
    </source>
</evidence>
<reference evidence="5 6" key="1">
    <citation type="submission" date="2021-05" db="EMBL/GenBank/DDBJ databases">
        <authorList>
            <person name="Zahm M."/>
            <person name="Klopp C."/>
            <person name="Cabau C."/>
            <person name="Kuhl H."/>
            <person name="Suciu R."/>
            <person name="Ciorpac M."/>
            <person name="Holostenco D."/>
            <person name="Gessner J."/>
            <person name="Wuertz S."/>
            <person name="Hohne C."/>
            <person name="Stock M."/>
            <person name="Gislard M."/>
            <person name="Lluch J."/>
            <person name="Milhes M."/>
            <person name="Lampietro C."/>
            <person name="Lopez Roques C."/>
            <person name="Donnadieu C."/>
            <person name="Du K."/>
            <person name="Schartl M."/>
            <person name="Guiguen Y."/>
        </authorList>
    </citation>
    <scope>NUCLEOTIDE SEQUENCE [LARGE SCALE GENOMIC DNA]</scope>
    <source>
        <strain evidence="5">Hh-F2</strain>
        <tissue evidence="5">Blood</tissue>
    </source>
</reference>
<dbReference type="InterPro" id="IPR016024">
    <property type="entry name" value="ARM-type_fold"/>
</dbReference>